<dbReference type="Proteomes" id="UP001604277">
    <property type="component" value="Unassembled WGS sequence"/>
</dbReference>
<reference evidence="2" key="1">
    <citation type="submission" date="2024-07" db="EMBL/GenBank/DDBJ databases">
        <title>Two chromosome-level genome assemblies of Korean endemic species Abeliophyllum distichum and Forsythia ovata (Oleaceae).</title>
        <authorList>
            <person name="Jang H."/>
        </authorList>
    </citation>
    <scope>NUCLEOTIDE SEQUENCE [LARGE SCALE GENOMIC DNA]</scope>
</reference>
<gene>
    <name evidence="1" type="ORF">Fot_14662</name>
</gene>
<organism evidence="1 2">
    <name type="scientific">Forsythia ovata</name>
    <dbReference type="NCBI Taxonomy" id="205694"/>
    <lineage>
        <taxon>Eukaryota</taxon>
        <taxon>Viridiplantae</taxon>
        <taxon>Streptophyta</taxon>
        <taxon>Embryophyta</taxon>
        <taxon>Tracheophyta</taxon>
        <taxon>Spermatophyta</taxon>
        <taxon>Magnoliopsida</taxon>
        <taxon>eudicotyledons</taxon>
        <taxon>Gunneridae</taxon>
        <taxon>Pentapetalae</taxon>
        <taxon>asterids</taxon>
        <taxon>lamiids</taxon>
        <taxon>Lamiales</taxon>
        <taxon>Oleaceae</taxon>
        <taxon>Forsythieae</taxon>
        <taxon>Forsythia</taxon>
    </lineage>
</organism>
<name>A0ABD1W6Y3_9LAMI</name>
<evidence type="ECO:0000313" key="1">
    <source>
        <dbReference type="EMBL" id="KAL2545429.1"/>
    </source>
</evidence>
<keyword evidence="2" id="KW-1185">Reference proteome</keyword>
<dbReference type="AlphaFoldDB" id="A0ABD1W6Y3"/>
<sequence length="114" mass="12641">MGYPQQHFANPPPLVYLSPIELQPLPISLSPSSSSPTRNLLLSMVPTDVSESMVRQELEVFADVRTVQIQWLMELVAYPFNPYPHSSASSTGAWPYFWSSCVGPVYLSGDLCPP</sequence>
<protein>
    <submittedName>
        <fullName evidence="1">Uncharacterized protein</fullName>
    </submittedName>
</protein>
<comment type="caution">
    <text evidence="1">The sequence shown here is derived from an EMBL/GenBank/DDBJ whole genome shotgun (WGS) entry which is preliminary data.</text>
</comment>
<evidence type="ECO:0000313" key="2">
    <source>
        <dbReference type="Proteomes" id="UP001604277"/>
    </source>
</evidence>
<dbReference type="EMBL" id="JBFOLJ010000004">
    <property type="protein sequence ID" value="KAL2545429.1"/>
    <property type="molecule type" value="Genomic_DNA"/>
</dbReference>
<proteinExistence type="predicted"/>
<accession>A0ABD1W6Y3</accession>